<evidence type="ECO:0000256" key="4">
    <source>
        <dbReference type="ARBA" id="ARBA00023002"/>
    </source>
</evidence>
<feature type="domain" description="Amine oxidase" evidence="6">
    <location>
        <begin position="17"/>
        <end position="490"/>
    </location>
</feature>
<comment type="pathway">
    <text evidence="1 5">Carotenoid biosynthesis.</text>
</comment>
<keyword evidence="8" id="KW-1185">Reference proteome</keyword>
<reference evidence="7 8" key="1">
    <citation type="journal article" date="2014" name="Int. J. Syst. Evol. Microbiol.">
        <title>Complete genome sequence of Corynebacterium casei LMG S-19264T (=DSM 44701T), isolated from a smear-ripened cheese.</title>
        <authorList>
            <consortium name="US DOE Joint Genome Institute (JGI-PGF)"/>
            <person name="Walter F."/>
            <person name="Albersmeier A."/>
            <person name="Kalinowski J."/>
            <person name="Ruckert C."/>
        </authorList>
    </citation>
    <scope>NUCLEOTIDE SEQUENCE [LARGE SCALE GENOMIC DNA]</scope>
    <source>
        <strain evidence="7 8">KCTC 12866</strain>
    </source>
</reference>
<dbReference type="NCBIfam" id="TIGR02734">
    <property type="entry name" value="crtI_fam"/>
    <property type="match status" value="1"/>
</dbReference>
<evidence type="ECO:0000256" key="3">
    <source>
        <dbReference type="ARBA" id="ARBA00022746"/>
    </source>
</evidence>
<dbReference type="RefSeq" id="WP_189564562.1">
    <property type="nucleotide sequence ID" value="NZ_BMXF01000002.1"/>
</dbReference>
<evidence type="ECO:0000256" key="2">
    <source>
        <dbReference type="ARBA" id="ARBA00006046"/>
    </source>
</evidence>
<dbReference type="InterPro" id="IPR002937">
    <property type="entry name" value="Amino_oxidase"/>
</dbReference>
<keyword evidence="3 5" id="KW-0125">Carotenoid biosynthesis</keyword>
<dbReference type="Proteomes" id="UP000598271">
    <property type="component" value="Unassembled WGS sequence"/>
</dbReference>
<dbReference type="SUPFAM" id="SSF51905">
    <property type="entry name" value="FAD/NAD(P)-binding domain"/>
    <property type="match status" value="1"/>
</dbReference>
<dbReference type="InterPro" id="IPR014105">
    <property type="entry name" value="Carotenoid/retinoid_OxRdtase"/>
</dbReference>
<comment type="similarity">
    <text evidence="2 5">Belongs to the carotenoid/retinoid oxidoreductase family.</text>
</comment>
<protein>
    <submittedName>
        <fullName evidence="7">Phytoene dehydrogenase</fullName>
    </submittedName>
</protein>
<name>A0A8J3D943_9BACT</name>
<organism evidence="7 8">
    <name type="scientific">Persicitalea jodogahamensis</name>
    <dbReference type="NCBI Taxonomy" id="402147"/>
    <lineage>
        <taxon>Bacteria</taxon>
        <taxon>Pseudomonadati</taxon>
        <taxon>Bacteroidota</taxon>
        <taxon>Cytophagia</taxon>
        <taxon>Cytophagales</taxon>
        <taxon>Spirosomataceae</taxon>
        <taxon>Persicitalea</taxon>
    </lineage>
</organism>
<dbReference type="Pfam" id="PF01593">
    <property type="entry name" value="Amino_oxidase"/>
    <property type="match status" value="1"/>
</dbReference>
<evidence type="ECO:0000313" key="7">
    <source>
        <dbReference type="EMBL" id="GHB68730.1"/>
    </source>
</evidence>
<dbReference type="PANTHER" id="PTHR43734:SF1">
    <property type="entry name" value="PHYTOENE DESATURASE"/>
    <property type="match status" value="1"/>
</dbReference>
<dbReference type="PANTHER" id="PTHR43734">
    <property type="entry name" value="PHYTOENE DESATURASE"/>
    <property type="match status" value="1"/>
</dbReference>
<dbReference type="AlphaFoldDB" id="A0A8J3D943"/>
<dbReference type="InterPro" id="IPR036188">
    <property type="entry name" value="FAD/NAD-bd_sf"/>
</dbReference>
<evidence type="ECO:0000259" key="6">
    <source>
        <dbReference type="Pfam" id="PF01593"/>
    </source>
</evidence>
<dbReference type="Gene3D" id="3.50.50.60">
    <property type="entry name" value="FAD/NAD(P)-binding domain"/>
    <property type="match status" value="2"/>
</dbReference>
<sequence length="509" mass="57148">MGGSVKLNRVIVIGSGFAGLSAATRLAQRGYDVTLLEKNSVPGGRARVFESHGFTFDMGPSWYWMPDIFEDYFAEFGKKPADYYELVRLDPSYKVVFGPTQDMDLPADMPGLRSLFESVEPGSAAQLDEFLRQAAYKYKVGIKKFVWKPSRKVSEFLSLKLLYDVTRLDVFQPFATHVRKFFKDPRLLQLVEFPILFLGATAQKTPAMYSLMNYAEMTMGTWYPMGGMHEIVRGMVALAEEVGVKIIMNQNVRHISVKEGHADRVLTEEATYEADIVVAGADYHHVDSQLLAEPYQNYDEGYWDKRVMAPSSLLFYLGINKKVPKLTHHNLFFDEDFALHSQEIYEDPKWPSRPLFYVSAPSKTDPGVAPAGSENLFVLIPVAPGLSGDTEEVREKYYNLVMERLEAYVGEPVRPHVVFKRSYAHAEFIADYNAFKGNAYGLANTLRQTAILKPGLKNRKVKNLYYTGQLTVPGPGVPPSLISGLVVAGEVEKEFPVVQAARRSPASLS</sequence>
<accession>A0A8J3D943</accession>
<gene>
    <name evidence="7" type="primary">crtI</name>
    <name evidence="7" type="ORF">GCM10007390_22730</name>
</gene>
<keyword evidence="4 5" id="KW-0560">Oxidoreductase</keyword>
<evidence type="ECO:0000313" key="8">
    <source>
        <dbReference type="Proteomes" id="UP000598271"/>
    </source>
</evidence>
<dbReference type="GO" id="GO:0016491">
    <property type="term" value="F:oxidoreductase activity"/>
    <property type="evidence" value="ECO:0007669"/>
    <property type="project" value="UniProtKB-KW"/>
</dbReference>
<evidence type="ECO:0000256" key="5">
    <source>
        <dbReference type="RuleBase" id="RU362075"/>
    </source>
</evidence>
<dbReference type="EMBL" id="BMXF01000002">
    <property type="protein sequence ID" value="GHB68730.1"/>
    <property type="molecule type" value="Genomic_DNA"/>
</dbReference>
<evidence type="ECO:0000256" key="1">
    <source>
        <dbReference type="ARBA" id="ARBA00004829"/>
    </source>
</evidence>
<comment type="caution">
    <text evidence="7">The sequence shown here is derived from an EMBL/GenBank/DDBJ whole genome shotgun (WGS) entry which is preliminary data.</text>
</comment>
<dbReference type="PRINTS" id="PR00419">
    <property type="entry name" value="ADXRDTASE"/>
</dbReference>
<dbReference type="GO" id="GO:0016117">
    <property type="term" value="P:carotenoid biosynthetic process"/>
    <property type="evidence" value="ECO:0007669"/>
    <property type="project" value="UniProtKB-KW"/>
</dbReference>
<proteinExistence type="inferred from homology"/>